<evidence type="ECO:0000313" key="3">
    <source>
        <dbReference type="Proteomes" id="UP000241074"/>
    </source>
</evidence>
<dbReference type="InterPro" id="IPR018968">
    <property type="entry name" value="Phasin"/>
</dbReference>
<name>A0A2P1PYM1_9GAMM</name>
<dbReference type="Pfam" id="PF09361">
    <property type="entry name" value="Phasin_2"/>
    <property type="match status" value="1"/>
</dbReference>
<dbReference type="AlphaFoldDB" id="A0A2P1PYM1"/>
<evidence type="ECO:0000313" key="2">
    <source>
        <dbReference type="EMBL" id="AVP99936.1"/>
    </source>
</evidence>
<feature type="domain" description="Phasin" evidence="1">
    <location>
        <begin position="16"/>
        <end position="116"/>
    </location>
</feature>
<reference evidence="2 3" key="2">
    <citation type="submission" date="2018-03" db="EMBL/GenBank/DDBJ databases">
        <authorList>
            <person name="Keele B.F."/>
        </authorList>
    </citation>
    <scope>NUCLEOTIDE SEQUENCE [LARGE SCALE GENOMIC DNA]</scope>
    <source>
        <strain evidence="2 3">D13</strain>
    </source>
</reference>
<dbReference type="Proteomes" id="UP000241074">
    <property type="component" value="Chromosome"/>
</dbReference>
<dbReference type="KEGG" id="xba:C7S18_23375"/>
<proteinExistence type="predicted"/>
<reference evidence="2 3" key="1">
    <citation type="submission" date="2018-03" db="EMBL/GenBank/DDBJ databases">
        <title>Ahniella affigens gen. nov., sp. nov., a gammaproteobacterium isolated from sandy soil near a stream.</title>
        <authorList>
            <person name="Ko Y."/>
            <person name="Kim J.-H."/>
        </authorList>
    </citation>
    <scope>NUCLEOTIDE SEQUENCE [LARGE SCALE GENOMIC DNA]</scope>
    <source>
        <strain evidence="2 3">D13</strain>
    </source>
</reference>
<organism evidence="2 3">
    <name type="scientific">Ahniella affigens</name>
    <dbReference type="NCBI Taxonomy" id="2021234"/>
    <lineage>
        <taxon>Bacteria</taxon>
        <taxon>Pseudomonadati</taxon>
        <taxon>Pseudomonadota</taxon>
        <taxon>Gammaproteobacteria</taxon>
        <taxon>Lysobacterales</taxon>
        <taxon>Rhodanobacteraceae</taxon>
        <taxon>Ahniella</taxon>
    </lineage>
</organism>
<accession>A0A2P1PYM1</accession>
<dbReference type="EMBL" id="CP027860">
    <property type="protein sequence ID" value="AVP99936.1"/>
    <property type="molecule type" value="Genomic_DNA"/>
</dbReference>
<keyword evidence="3" id="KW-1185">Reference proteome</keyword>
<evidence type="ECO:0000259" key="1">
    <source>
        <dbReference type="Pfam" id="PF09361"/>
    </source>
</evidence>
<dbReference type="OrthoDB" id="6058047at2"/>
<sequence>MVSVEGKAMFEQFNTKLIEASKQFADASFKAHGLAMEGFEKVVGIQIAALEERVNANAVFFGKATEARGLEAAKSLLPESIALTREATEATIARSQEVIGVVTKTNEAITALFKGQIEAANEAFVKPAAKKAAK</sequence>
<gene>
    <name evidence="2" type="ORF">C7S18_23375</name>
</gene>
<protein>
    <recommendedName>
        <fullName evidence="1">Phasin domain-containing protein</fullName>
    </recommendedName>
</protein>